<dbReference type="GO" id="GO:0015297">
    <property type="term" value="F:antiporter activity"/>
    <property type="evidence" value="ECO:0007669"/>
    <property type="project" value="InterPro"/>
</dbReference>
<feature type="transmembrane region" description="Helical" evidence="2">
    <location>
        <begin position="207"/>
        <end position="229"/>
    </location>
</feature>
<feature type="transmembrane region" description="Helical" evidence="2">
    <location>
        <begin position="100"/>
        <end position="124"/>
    </location>
</feature>
<dbReference type="Pfam" id="PF01554">
    <property type="entry name" value="MatE"/>
    <property type="match status" value="2"/>
</dbReference>
<dbReference type="InParanoid" id="T0R162"/>
<evidence type="ECO:0000256" key="2">
    <source>
        <dbReference type="SAM" id="Phobius"/>
    </source>
</evidence>
<dbReference type="NCBIfam" id="TIGR00797">
    <property type="entry name" value="matE"/>
    <property type="match status" value="1"/>
</dbReference>
<accession>T0R162</accession>
<dbReference type="EMBL" id="JH767257">
    <property type="protein sequence ID" value="EQC25738.1"/>
    <property type="molecule type" value="Genomic_DNA"/>
</dbReference>
<dbReference type="InterPro" id="IPR002528">
    <property type="entry name" value="MATE_fam"/>
</dbReference>
<keyword evidence="4" id="KW-1185">Reference proteome</keyword>
<dbReference type="RefSeq" id="XP_008620830.1">
    <property type="nucleotide sequence ID" value="XM_008622608.1"/>
</dbReference>
<evidence type="ECO:0008006" key="5">
    <source>
        <dbReference type="Google" id="ProtNLM"/>
    </source>
</evidence>
<dbReference type="GO" id="GO:0042910">
    <property type="term" value="F:xenobiotic transmembrane transporter activity"/>
    <property type="evidence" value="ECO:0007669"/>
    <property type="project" value="InterPro"/>
</dbReference>
<feature type="transmembrane region" description="Helical" evidence="2">
    <location>
        <begin position="136"/>
        <end position="169"/>
    </location>
</feature>
<dbReference type="GO" id="GO:0016020">
    <property type="term" value="C:membrane"/>
    <property type="evidence" value="ECO:0007669"/>
    <property type="project" value="InterPro"/>
</dbReference>
<dbReference type="OMA" id="IAMAFNT"/>
<dbReference type="PANTHER" id="PTHR11206">
    <property type="entry name" value="MULTIDRUG RESISTANCE PROTEIN"/>
    <property type="match status" value="1"/>
</dbReference>
<comment type="similarity">
    <text evidence="1">Belongs to the multi antimicrobial extrusion (MATE) (TC 2.A.66.1) family.</text>
</comment>
<sequence length="500" mass="53745">MFKHVFGATSTSGGLSGGNRATTRVKIGTAMASREDAPLLTKYAQSDVARDEFRHVLLLSGPLVLTAICEYVANSVNAMYTGHLTSESDTVQLLLASNGLAYLFYVLLLYSFAIGVCTALDAMCAQAYGRHAVSDILVLLQTAVLCSAVLCIPMALLCLFAEPIFLLLGQPAETAAVTADLLYYMMFGVPFVFGYEINKRILQSQNVVYPAVLAGIAGNIVNAVAAYGLMFHTSLGYKGSAVAFSLASATYCGVTSYFVYQQDHLAWRGWQLSEALAQLPPFLSLSLFGWIMFVSEFAGVALTSVLAGWLPHSNLAIGSNNIFLGFRQVFFMVYMGLGVASTVRVGNALGANDPHRAQVAAFQTVGLSASWALLTSVVMASVRFVYPQAYTSDADTLALAAHLMLVNAPFQVVFGIWMVLLGVFRGSAKPHTGAILNCLFILLLGVPLGWYLASTRNFGIEGLWLGASVGYIVCAAYGIYWLFTVNWKQMALEAQATHEA</sequence>
<dbReference type="STRING" id="1156394.T0R162"/>
<protein>
    <recommendedName>
        <fullName evidence="5">Multidrug/Oligosaccharidyl-lipid/Polysaccharide (MOP) Flippase Superfamily</fullName>
    </recommendedName>
</protein>
<feature type="transmembrane region" description="Helical" evidence="2">
    <location>
        <begin position="175"/>
        <end position="195"/>
    </location>
</feature>
<keyword evidence="2" id="KW-1133">Transmembrane helix</keyword>
<feature type="transmembrane region" description="Helical" evidence="2">
    <location>
        <begin position="434"/>
        <end position="452"/>
    </location>
</feature>
<dbReference type="VEuPathDB" id="FungiDB:SDRG_16399"/>
<dbReference type="Proteomes" id="UP000030762">
    <property type="component" value="Unassembled WGS sequence"/>
</dbReference>
<organism evidence="3 4">
    <name type="scientific">Saprolegnia diclina (strain VS20)</name>
    <dbReference type="NCBI Taxonomy" id="1156394"/>
    <lineage>
        <taxon>Eukaryota</taxon>
        <taxon>Sar</taxon>
        <taxon>Stramenopiles</taxon>
        <taxon>Oomycota</taxon>
        <taxon>Saprolegniomycetes</taxon>
        <taxon>Saprolegniales</taxon>
        <taxon>Saprolegniaceae</taxon>
        <taxon>Saprolegnia</taxon>
    </lineage>
</organism>
<gene>
    <name evidence="3" type="ORF">SDRG_16399</name>
</gene>
<feature type="transmembrane region" description="Helical" evidence="2">
    <location>
        <begin position="322"/>
        <end position="343"/>
    </location>
</feature>
<feature type="transmembrane region" description="Helical" evidence="2">
    <location>
        <begin position="398"/>
        <end position="422"/>
    </location>
</feature>
<name>T0R162_SAPDV</name>
<feature type="transmembrane region" description="Helical" evidence="2">
    <location>
        <begin position="281"/>
        <end position="310"/>
    </location>
</feature>
<dbReference type="eggNOG" id="KOG1347">
    <property type="taxonomic scope" value="Eukaryota"/>
</dbReference>
<dbReference type="AlphaFoldDB" id="T0R162"/>
<keyword evidence="2" id="KW-0812">Transmembrane</keyword>
<dbReference type="OrthoDB" id="2126698at2759"/>
<evidence type="ECO:0000313" key="4">
    <source>
        <dbReference type="Proteomes" id="UP000030762"/>
    </source>
</evidence>
<feature type="transmembrane region" description="Helical" evidence="2">
    <location>
        <begin position="464"/>
        <end position="483"/>
    </location>
</feature>
<evidence type="ECO:0000313" key="3">
    <source>
        <dbReference type="EMBL" id="EQC25738.1"/>
    </source>
</evidence>
<keyword evidence="2" id="KW-0472">Membrane</keyword>
<proteinExistence type="inferred from homology"/>
<feature type="transmembrane region" description="Helical" evidence="2">
    <location>
        <begin position="364"/>
        <end position="386"/>
    </location>
</feature>
<evidence type="ECO:0000256" key="1">
    <source>
        <dbReference type="ARBA" id="ARBA00010199"/>
    </source>
</evidence>
<feature type="transmembrane region" description="Helical" evidence="2">
    <location>
        <begin position="56"/>
        <end position="80"/>
    </location>
</feature>
<reference evidence="3 4" key="1">
    <citation type="submission" date="2012-04" db="EMBL/GenBank/DDBJ databases">
        <title>The Genome Sequence of Saprolegnia declina VS20.</title>
        <authorList>
            <consortium name="The Broad Institute Genome Sequencing Platform"/>
            <person name="Russ C."/>
            <person name="Nusbaum C."/>
            <person name="Tyler B."/>
            <person name="van West P."/>
            <person name="Dieguez-Uribeondo J."/>
            <person name="de Bruijn I."/>
            <person name="Tripathy S."/>
            <person name="Jiang R."/>
            <person name="Young S.K."/>
            <person name="Zeng Q."/>
            <person name="Gargeya S."/>
            <person name="Fitzgerald M."/>
            <person name="Haas B."/>
            <person name="Abouelleil A."/>
            <person name="Alvarado L."/>
            <person name="Arachchi H.M."/>
            <person name="Berlin A."/>
            <person name="Chapman S.B."/>
            <person name="Goldberg J."/>
            <person name="Griggs A."/>
            <person name="Gujja S."/>
            <person name="Hansen M."/>
            <person name="Howarth C."/>
            <person name="Imamovic A."/>
            <person name="Larimer J."/>
            <person name="McCowen C."/>
            <person name="Montmayeur A."/>
            <person name="Murphy C."/>
            <person name="Neiman D."/>
            <person name="Pearson M."/>
            <person name="Priest M."/>
            <person name="Roberts A."/>
            <person name="Saif S."/>
            <person name="Shea T."/>
            <person name="Sisk P."/>
            <person name="Sykes S."/>
            <person name="Wortman J."/>
            <person name="Nusbaum C."/>
            <person name="Birren B."/>
        </authorList>
    </citation>
    <scope>NUCLEOTIDE SEQUENCE [LARGE SCALE GENOMIC DNA]</scope>
    <source>
        <strain evidence="3 4">VS20</strain>
    </source>
</reference>
<dbReference type="GeneID" id="19957126"/>
<feature type="transmembrane region" description="Helical" evidence="2">
    <location>
        <begin position="241"/>
        <end position="260"/>
    </location>
</feature>